<reference evidence="3 4" key="1">
    <citation type="submission" date="2018-05" db="EMBL/GenBank/DDBJ databases">
        <title>Genomic Encyclopedia of Archaeal and Bacterial Type Strains, Phase II (KMG-II): from individual species to whole genera.</title>
        <authorList>
            <person name="Goeker M."/>
        </authorList>
    </citation>
    <scope>NUCLEOTIDE SEQUENCE [LARGE SCALE GENOMIC DNA]</scope>
    <source>
        <strain evidence="3 4">DSM 22214</strain>
    </source>
</reference>
<keyword evidence="1" id="KW-0998">Cell outer membrane</keyword>
<keyword evidence="1" id="KW-0812">Transmembrane</keyword>
<comment type="similarity">
    <text evidence="1">Belongs to the TonB-dependent receptor family.</text>
</comment>
<keyword evidence="1" id="KW-1134">Transmembrane beta strand</keyword>
<proteinExistence type="inferred from homology"/>
<dbReference type="SUPFAM" id="SSF49464">
    <property type="entry name" value="Carboxypeptidase regulatory domain-like"/>
    <property type="match status" value="1"/>
</dbReference>
<organism evidence="3 4">
    <name type="scientific">Arcicella aurantiaca</name>
    <dbReference type="NCBI Taxonomy" id="591202"/>
    <lineage>
        <taxon>Bacteria</taxon>
        <taxon>Pseudomonadati</taxon>
        <taxon>Bacteroidota</taxon>
        <taxon>Cytophagia</taxon>
        <taxon>Cytophagales</taxon>
        <taxon>Flectobacillaceae</taxon>
        <taxon>Arcicella</taxon>
    </lineage>
</organism>
<dbReference type="EMBL" id="QGGO01000006">
    <property type="protein sequence ID" value="PWK27575.1"/>
    <property type="molecule type" value="Genomic_DNA"/>
</dbReference>
<accession>A0A316EAV0</accession>
<dbReference type="Pfam" id="PF13715">
    <property type="entry name" value="CarbopepD_reg_2"/>
    <property type="match status" value="1"/>
</dbReference>
<dbReference type="NCBIfam" id="TIGR04057">
    <property type="entry name" value="SusC_RagA_signa"/>
    <property type="match status" value="1"/>
</dbReference>
<dbReference type="PROSITE" id="PS52016">
    <property type="entry name" value="TONB_DEPENDENT_REC_3"/>
    <property type="match status" value="1"/>
</dbReference>
<dbReference type="Pfam" id="PF07715">
    <property type="entry name" value="Plug"/>
    <property type="match status" value="1"/>
</dbReference>
<evidence type="ECO:0000313" key="4">
    <source>
        <dbReference type="Proteomes" id="UP000245489"/>
    </source>
</evidence>
<dbReference type="Proteomes" id="UP000245489">
    <property type="component" value="Unassembled WGS sequence"/>
</dbReference>
<sequence length="1101" mass="120062">MNLFLQSQPDFSKATKLTCTLLLVAQFMGGSPFVNGVQASNLGQKISKNTVKVNQTVTGTVKDAGGLALAGVSIRIKGTKTGTSSNAKGEFKLEVAKGDETLIFSLVGYSTKEVSVGDRSNINIVLEENNAALDEVIVVGYAQQKKSHLTGAVAQIDMKAIEDIPVGSLSAALVSQQPGVGVSGGTSRPGDAALITIRNPSLLSKDGGSLRPLYVIDNVIRSEDDFNTLDVSEVENISILKDAAAAIYGARGGYGVIVVTTKKGKNGVPRFSYSTSYGVSDANLPSMMNGYELATFANDYNFIGGKKATDANSVIYTQDELDYFKTNSQDWLSLAWKPSHVTRHALNVSGGNERATYFAGITYNEQDANFDNIAFNKWTFRASTEVKVAKNLKASLGVSGDLSQKKMYFLKQGGENAEKDFSSLLYVSPFKPTYVDGYPVNIYTGGGSNTNESFHFFEAQKSSNYTTSRNNGLNINASIEYEFPFIQGLKARANFNKNFENDWGKQFGTFYNVYTFNMSGTNKHIYGGGVKSVAALNNGDRVRLNPSYSDSYQLNGYLTYDKTFGKHSVSVVTLFEQSESYGDGVASMVEKLVSGAEDNIGYGLGGTVAGAGVGTISETESESGRLSFAGRVNYSYANKYLLEFSLRRDASTNFALSNRWGTFPALSLGWVISEEPFFKSSNQWVDMLKVRLSGGLSGMDNTKPYNWLKSYNLIQTGNGPVFGGNLDRAGIIRLKNAMANESVRWDDDTKLNAGIDAAFLNNRLSVTFDAFYDHRFNMLTSITSSVPLVVGAALPSENFASIDGFGTELSIGWKSKISNDWSYNVRGFFSWSDNKQNTVDYDKGLKGTLYDPTGKSTDQGLLGLRCLGMLRTQADVEALLAKYPNYTIYGTKPSPGMLYYEDLYGAKSTTPDADGNYSYTAADGKIDDSDRTYLTSKKDNHYGFGFNFSTTYKRLSVSFNVGGSFGGQALIESSARGWSTTSSTATAQAGAVTNLPQFLTDHWTPENTGATYGSPFYRNQNQIDSDFWFKNSFQMSVRTLNVSYELPSAIAQKIRVAGARVYLTSTNPLNLYNPYSYKQYGGSYDVYPVLRSFSFGLNLNL</sequence>
<evidence type="ECO:0000256" key="1">
    <source>
        <dbReference type="PROSITE-ProRule" id="PRU01360"/>
    </source>
</evidence>
<comment type="caution">
    <text evidence="3">The sequence shown here is derived from an EMBL/GenBank/DDBJ whole genome shotgun (WGS) entry which is preliminary data.</text>
</comment>
<dbReference type="InterPro" id="IPR037066">
    <property type="entry name" value="Plug_dom_sf"/>
</dbReference>
<dbReference type="InterPro" id="IPR008969">
    <property type="entry name" value="CarboxyPept-like_regulatory"/>
</dbReference>
<feature type="domain" description="TonB-dependent receptor plug" evidence="2">
    <location>
        <begin position="146"/>
        <end position="256"/>
    </location>
</feature>
<dbReference type="InterPro" id="IPR023996">
    <property type="entry name" value="TonB-dep_OMP_SusC/RagA"/>
</dbReference>
<dbReference type="InterPro" id="IPR039426">
    <property type="entry name" value="TonB-dep_rcpt-like"/>
</dbReference>
<dbReference type="InterPro" id="IPR023997">
    <property type="entry name" value="TonB-dep_OMP_SusC/RagA_CS"/>
</dbReference>
<dbReference type="OrthoDB" id="9768177at2"/>
<dbReference type="InterPro" id="IPR012910">
    <property type="entry name" value="Plug_dom"/>
</dbReference>
<name>A0A316EAV0_9BACT</name>
<keyword evidence="1" id="KW-0472">Membrane</keyword>
<dbReference type="RefSeq" id="WP_109742228.1">
    <property type="nucleotide sequence ID" value="NZ_QGGO01000006.1"/>
</dbReference>
<dbReference type="Gene3D" id="2.170.130.10">
    <property type="entry name" value="TonB-dependent receptor, plug domain"/>
    <property type="match status" value="1"/>
</dbReference>
<keyword evidence="1" id="KW-0813">Transport</keyword>
<dbReference type="Gene3D" id="2.60.40.1120">
    <property type="entry name" value="Carboxypeptidase-like, regulatory domain"/>
    <property type="match status" value="1"/>
</dbReference>
<evidence type="ECO:0000313" key="3">
    <source>
        <dbReference type="EMBL" id="PWK27575.1"/>
    </source>
</evidence>
<keyword evidence="4" id="KW-1185">Reference proteome</keyword>
<dbReference type="AlphaFoldDB" id="A0A316EAV0"/>
<protein>
    <submittedName>
        <fullName evidence="3">TonB-linked SusC/RagA family outer membrane protein</fullName>
    </submittedName>
</protein>
<evidence type="ECO:0000259" key="2">
    <source>
        <dbReference type="Pfam" id="PF07715"/>
    </source>
</evidence>
<dbReference type="NCBIfam" id="TIGR04056">
    <property type="entry name" value="OMP_RagA_SusC"/>
    <property type="match status" value="1"/>
</dbReference>
<comment type="subcellular location">
    <subcellularLocation>
        <location evidence="1">Cell outer membrane</location>
        <topology evidence="1">Multi-pass membrane protein</topology>
    </subcellularLocation>
</comment>
<dbReference type="GO" id="GO:0009279">
    <property type="term" value="C:cell outer membrane"/>
    <property type="evidence" value="ECO:0007669"/>
    <property type="project" value="UniProtKB-SubCell"/>
</dbReference>
<dbReference type="SUPFAM" id="SSF56935">
    <property type="entry name" value="Porins"/>
    <property type="match status" value="1"/>
</dbReference>
<gene>
    <name evidence="3" type="ORF">LV89_01466</name>
</gene>